<comment type="similarity">
    <text evidence="1 5">Belongs to the peptidase S8 family.</text>
</comment>
<reference evidence="7 8" key="1">
    <citation type="submission" date="2010-09" db="EMBL/GenBank/DDBJ databases">
        <authorList>
            <person name="Weinstock G."/>
            <person name="Sodergren E."/>
            <person name="Clifton S."/>
            <person name="Fulton L."/>
            <person name="Fulton B."/>
            <person name="Courtney L."/>
            <person name="Fronick C."/>
            <person name="Harrison M."/>
            <person name="Strong C."/>
            <person name="Farmer C."/>
            <person name="Delahaunty K."/>
            <person name="Markovic C."/>
            <person name="Hall O."/>
            <person name="Minx P."/>
            <person name="Tomlinson C."/>
            <person name="Mitreva M."/>
            <person name="Hou S."/>
            <person name="Chen J."/>
            <person name="Wollam A."/>
            <person name="Pepin K.H."/>
            <person name="Johnson M."/>
            <person name="Bhonagiri V."/>
            <person name="Zhang X."/>
            <person name="Suruliraj S."/>
            <person name="Warren W."/>
            <person name="Chinwalla A."/>
            <person name="Mardis E.R."/>
            <person name="Wilson R.K."/>
        </authorList>
    </citation>
    <scope>NUCLEOTIDE SEQUENCE [LARGE SCALE GENOMIC DNA]</scope>
    <source>
        <strain evidence="7 8">TX0630</strain>
    </source>
</reference>
<evidence type="ECO:0000256" key="3">
    <source>
        <dbReference type="ARBA" id="ARBA00022801"/>
    </source>
</evidence>
<evidence type="ECO:0000256" key="5">
    <source>
        <dbReference type="PROSITE-ProRule" id="PRU01240"/>
    </source>
</evidence>
<evidence type="ECO:0000313" key="8">
    <source>
        <dbReference type="Proteomes" id="UP000004933"/>
    </source>
</evidence>
<keyword evidence="2" id="KW-0645">Protease</keyword>
<dbReference type="PANTHER" id="PTHR43806">
    <property type="entry name" value="PEPTIDASE S8"/>
    <property type="match status" value="1"/>
</dbReference>
<keyword evidence="3 7" id="KW-0378">Hydrolase</keyword>
<name>A0ABC9P560_ENTFL</name>
<evidence type="ECO:0000256" key="2">
    <source>
        <dbReference type="ARBA" id="ARBA00022670"/>
    </source>
</evidence>
<dbReference type="InterPro" id="IPR036852">
    <property type="entry name" value="Peptidase_S8/S53_dom_sf"/>
</dbReference>
<organism evidence="7 8">
    <name type="scientific">Enterococcus faecalis TX0630</name>
    <dbReference type="NCBI Taxonomy" id="749508"/>
    <lineage>
        <taxon>Bacteria</taxon>
        <taxon>Bacillati</taxon>
        <taxon>Bacillota</taxon>
        <taxon>Bacilli</taxon>
        <taxon>Lactobacillales</taxon>
        <taxon>Enterococcaceae</taxon>
        <taxon>Enterococcus</taxon>
    </lineage>
</organism>
<dbReference type="InterPro" id="IPR000209">
    <property type="entry name" value="Peptidase_S8/S53_dom"/>
</dbReference>
<evidence type="ECO:0000256" key="1">
    <source>
        <dbReference type="ARBA" id="ARBA00011073"/>
    </source>
</evidence>
<evidence type="ECO:0000256" key="4">
    <source>
        <dbReference type="ARBA" id="ARBA00022825"/>
    </source>
</evidence>
<accession>A0ABC9P560</accession>
<comment type="caution">
    <text evidence="7">The sequence shown here is derived from an EMBL/GenBank/DDBJ whole genome shotgun (WGS) entry which is preliminary data.</text>
</comment>
<dbReference type="PANTHER" id="PTHR43806:SF11">
    <property type="entry name" value="CEREVISIN-RELATED"/>
    <property type="match status" value="1"/>
</dbReference>
<dbReference type="GO" id="GO:0008236">
    <property type="term" value="F:serine-type peptidase activity"/>
    <property type="evidence" value="ECO:0007669"/>
    <property type="project" value="UniProtKB-KW"/>
</dbReference>
<keyword evidence="4" id="KW-0720">Serine protease</keyword>
<dbReference type="SUPFAM" id="SSF52743">
    <property type="entry name" value="Subtilisin-like"/>
    <property type="match status" value="1"/>
</dbReference>
<dbReference type="AlphaFoldDB" id="A0ABC9P560"/>
<sequence>MIKDYRNIDFTTEKRVVKVGIIDGKIDNNHKAFQEIYSIKEKQFSDIIYDEDIIHGTSVLGVIGAGYGVGIANPKFLEIISASVLSNGTTSSEQLKNAIIWCIKEKVEVVNISLSFTVFSEELVKLMSNREARKILFIFSNGNFETKKRILPAMNNVIFVGALDNFGEKSTINSTSKADIYTQGVNILTTTEKNSFSKMKGTTYSTAVITGLVSRKLQSFKNKKDNQVQLLKQFIFSESITE</sequence>
<dbReference type="Pfam" id="PF00082">
    <property type="entry name" value="Peptidase_S8"/>
    <property type="match status" value="1"/>
</dbReference>
<comment type="caution">
    <text evidence="5">Lacks conserved residue(s) required for the propagation of feature annotation.</text>
</comment>
<evidence type="ECO:0000313" key="7">
    <source>
        <dbReference type="EMBL" id="EFU90158.1"/>
    </source>
</evidence>
<proteinExistence type="inferred from homology"/>
<dbReference type="EMBL" id="AEBE01000081">
    <property type="protein sequence ID" value="EFU90158.1"/>
    <property type="molecule type" value="Genomic_DNA"/>
</dbReference>
<dbReference type="Proteomes" id="UP000004933">
    <property type="component" value="Unassembled WGS sequence"/>
</dbReference>
<protein>
    <submittedName>
        <fullName evidence="7">Peptidase, S8/S53 family</fullName>
        <ecNumber evidence="7">3.4.21.-</ecNumber>
    </submittedName>
</protein>
<dbReference type="CDD" id="cd00306">
    <property type="entry name" value="Peptidases_S8_S53"/>
    <property type="match status" value="1"/>
</dbReference>
<dbReference type="PROSITE" id="PS51892">
    <property type="entry name" value="SUBTILASE"/>
    <property type="match status" value="1"/>
</dbReference>
<gene>
    <name evidence="7" type="ORF">HMPREF9511_01849</name>
</gene>
<dbReference type="InterPro" id="IPR050131">
    <property type="entry name" value="Peptidase_S8_subtilisin-like"/>
</dbReference>
<feature type="domain" description="Peptidase S8/S53" evidence="6">
    <location>
        <begin position="17"/>
        <end position="229"/>
    </location>
</feature>
<dbReference type="GO" id="GO:0006508">
    <property type="term" value="P:proteolysis"/>
    <property type="evidence" value="ECO:0007669"/>
    <property type="project" value="UniProtKB-KW"/>
</dbReference>
<evidence type="ECO:0000259" key="6">
    <source>
        <dbReference type="Pfam" id="PF00082"/>
    </source>
</evidence>
<dbReference type="Gene3D" id="3.40.50.200">
    <property type="entry name" value="Peptidase S8/S53 domain"/>
    <property type="match status" value="1"/>
</dbReference>
<dbReference type="EC" id="3.4.21.-" evidence="7"/>